<evidence type="ECO:0008006" key="3">
    <source>
        <dbReference type="Google" id="ProtNLM"/>
    </source>
</evidence>
<proteinExistence type="predicted"/>
<feature type="non-terminal residue" evidence="1">
    <location>
        <position position="135"/>
    </location>
</feature>
<dbReference type="PANTHER" id="PTHR19446">
    <property type="entry name" value="REVERSE TRANSCRIPTASES"/>
    <property type="match status" value="1"/>
</dbReference>
<dbReference type="Proteomes" id="UP000078512">
    <property type="component" value="Unassembled WGS sequence"/>
</dbReference>
<dbReference type="STRING" id="1314771.A0A197KCK5"/>
<sequence length="135" mass="15402">YTELYTPDPSDRNATLQLLDSLLATSLLSPLDKEKMTVRITETELEAIIAKTPLSRAPGQDGLSFELYRHILKTPWIRHLLVDILNDALLESTFPQSWQHTVMILLYKKGEASHLSNWRPLSLINCDAKVFTKLI</sequence>
<dbReference type="EMBL" id="KV442014">
    <property type="protein sequence ID" value="OAQ35437.1"/>
    <property type="molecule type" value="Genomic_DNA"/>
</dbReference>
<accession>A0A197KCK5</accession>
<protein>
    <recommendedName>
        <fullName evidence="3">Reverse transcriptase domain-containing protein</fullName>
    </recommendedName>
</protein>
<reference evidence="1 2" key="1">
    <citation type="submission" date="2016-05" db="EMBL/GenBank/DDBJ databases">
        <title>Genome sequencing reveals origins of a unique bacterial endosymbiosis in the earliest lineages of terrestrial Fungi.</title>
        <authorList>
            <consortium name="DOE Joint Genome Institute"/>
            <person name="Uehling J."/>
            <person name="Gryganskyi A."/>
            <person name="Hameed K."/>
            <person name="Tschaplinski T."/>
            <person name="Misztal P."/>
            <person name="Wu S."/>
            <person name="Desiro A."/>
            <person name="Vande Pol N."/>
            <person name="Du Z.-Y."/>
            <person name="Zienkiewicz A."/>
            <person name="Zienkiewicz K."/>
            <person name="Morin E."/>
            <person name="Tisserant E."/>
            <person name="Splivallo R."/>
            <person name="Hainaut M."/>
            <person name="Henrissat B."/>
            <person name="Ohm R."/>
            <person name="Kuo A."/>
            <person name="Yan J."/>
            <person name="Lipzen A."/>
            <person name="Nolan M."/>
            <person name="Labutti K."/>
            <person name="Barry K."/>
            <person name="Goldstein A."/>
            <person name="Labbe J."/>
            <person name="Schadt C."/>
            <person name="Tuskan G."/>
            <person name="Grigoriev I."/>
            <person name="Martin F."/>
            <person name="Vilgalys R."/>
            <person name="Bonito G."/>
        </authorList>
    </citation>
    <scope>NUCLEOTIDE SEQUENCE [LARGE SCALE GENOMIC DNA]</scope>
    <source>
        <strain evidence="1 2">AG-77</strain>
    </source>
</reference>
<evidence type="ECO:0000313" key="1">
    <source>
        <dbReference type="EMBL" id="OAQ35437.1"/>
    </source>
</evidence>
<evidence type="ECO:0000313" key="2">
    <source>
        <dbReference type="Proteomes" id="UP000078512"/>
    </source>
</evidence>
<feature type="non-terminal residue" evidence="1">
    <location>
        <position position="1"/>
    </location>
</feature>
<name>A0A197KCK5_9FUNG</name>
<keyword evidence="2" id="KW-1185">Reference proteome</keyword>
<dbReference type="AlphaFoldDB" id="A0A197KCK5"/>
<dbReference type="OrthoDB" id="5598377at2759"/>
<gene>
    <name evidence="1" type="ORF">K457DRAFT_1763526</name>
</gene>
<organism evidence="1 2">
    <name type="scientific">Linnemannia elongata AG-77</name>
    <dbReference type="NCBI Taxonomy" id="1314771"/>
    <lineage>
        <taxon>Eukaryota</taxon>
        <taxon>Fungi</taxon>
        <taxon>Fungi incertae sedis</taxon>
        <taxon>Mucoromycota</taxon>
        <taxon>Mortierellomycotina</taxon>
        <taxon>Mortierellomycetes</taxon>
        <taxon>Mortierellales</taxon>
        <taxon>Mortierellaceae</taxon>
        <taxon>Linnemannia</taxon>
    </lineage>
</organism>